<evidence type="ECO:0000259" key="1">
    <source>
        <dbReference type="PROSITE" id="PS50042"/>
    </source>
</evidence>
<dbReference type="InterPro" id="IPR018490">
    <property type="entry name" value="cNMP-bd_dom_sf"/>
</dbReference>
<dbReference type="InterPro" id="IPR000595">
    <property type="entry name" value="cNMP-bd_dom"/>
</dbReference>
<dbReference type="EMBL" id="VAJM01000002">
    <property type="protein sequence ID" value="TLM95240.1"/>
    <property type="molecule type" value="Genomic_DNA"/>
</dbReference>
<dbReference type="Proteomes" id="UP000305517">
    <property type="component" value="Unassembled WGS sequence"/>
</dbReference>
<organism evidence="2 3">
    <name type="scientific">Hymenobacter jeollabukensis</name>
    <dbReference type="NCBI Taxonomy" id="2025313"/>
    <lineage>
        <taxon>Bacteria</taxon>
        <taxon>Pseudomonadati</taxon>
        <taxon>Bacteroidota</taxon>
        <taxon>Cytophagia</taxon>
        <taxon>Cytophagales</taxon>
        <taxon>Hymenobacteraceae</taxon>
        <taxon>Hymenobacter</taxon>
    </lineage>
</organism>
<sequence>MPTLQDIDQPAAHPDIRMLAELMRKIPQLTEADIDELLPLWKRRGSLRRGEFLSQVGQVETHLYFMLKGTMRIYMPLPEEDAYTGFAYPGTMVTSVPSFLSGKPSEFCVQALQQCELLAISRTDWLGLVEQNPNFGRFWRQEMERAVLGLIERQIDLLLPEPQQRLERVLKRSPHLFQLIPRRHIAAYLRMTPETLSRLGAVKS</sequence>
<comment type="caution">
    <text evidence="2">The sequence shown here is derived from an EMBL/GenBank/DDBJ whole genome shotgun (WGS) entry which is preliminary data.</text>
</comment>
<evidence type="ECO:0000313" key="3">
    <source>
        <dbReference type="Proteomes" id="UP000305517"/>
    </source>
</evidence>
<name>A0A5R8WTZ4_9BACT</name>
<feature type="domain" description="Cyclic nucleotide-binding" evidence="1">
    <location>
        <begin position="22"/>
        <end position="146"/>
    </location>
</feature>
<keyword evidence="3" id="KW-1185">Reference proteome</keyword>
<dbReference type="Pfam" id="PF00027">
    <property type="entry name" value="cNMP_binding"/>
    <property type="match status" value="1"/>
</dbReference>
<gene>
    <name evidence="2" type="ORF">FDY95_05485</name>
</gene>
<dbReference type="OrthoDB" id="792939at2"/>
<dbReference type="RefSeq" id="WP_138075725.1">
    <property type="nucleotide sequence ID" value="NZ_VAJM01000002.1"/>
</dbReference>
<dbReference type="AlphaFoldDB" id="A0A5R8WTZ4"/>
<proteinExistence type="predicted"/>
<dbReference type="CDD" id="cd00038">
    <property type="entry name" value="CAP_ED"/>
    <property type="match status" value="1"/>
</dbReference>
<dbReference type="SUPFAM" id="SSF51206">
    <property type="entry name" value="cAMP-binding domain-like"/>
    <property type="match status" value="1"/>
</dbReference>
<protein>
    <submittedName>
        <fullName evidence="2">Crp/Fnr family transcriptional regulator</fullName>
    </submittedName>
</protein>
<dbReference type="PROSITE" id="PS50042">
    <property type="entry name" value="CNMP_BINDING_3"/>
    <property type="match status" value="1"/>
</dbReference>
<accession>A0A5R8WTZ4</accession>
<reference evidence="2 3" key="1">
    <citation type="submission" date="2019-05" db="EMBL/GenBank/DDBJ databases">
        <title>Hymenobacter edaphi sp. nov., isolated from abandoned arsenic-contaminated farmland soil.</title>
        <authorList>
            <person name="Nie L."/>
        </authorList>
    </citation>
    <scope>NUCLEOTIDE SEQUENCE [LARGE SCALE GENOMIC DNA]</scope>
    <source>
        <strain evidence="2 3">1-3-3-8</strain>
    </source>
</reference>
<dbReference type="InterPro" id="IPR014710">
    <property type="entry name" value="RmlC-like_jellyroll"/>
</dbReference>
<evidence type="ECO:0000313" key="2">
    <source>
        <dbReference type="EMBL" id="TLM95240.1"/>
    </source>
</evidence>
<dbReference type="Gene3D" id="2.60.120.10">
    <property type="entry name" value="Jelly Rolls"/>
    <property type="match status" value="1"/>
</dbReference>